<evidence type="ECO:0000256" key="2">
    <source>
        <dbReference type="SAM" id="Phobius"/>
    </source>
</evidence>
<evidence type="ECO:0000313" key="4">
    <source>
        <dbReference type="Proteomes" id="UP000290649"/>
    </source>
</evidence>
<keyword evidence="4" id="KW-1185">Reference proteome</keyword>
<keyword evidence="2" id="KW-1133">Transmembrane helix</keyword>
<proteinExistence type="predicted"/>
<dbReference type="Pfam" id="PF03892">
    <property type="entry name" value="NapB"/>
    <property type="match status" value="1"/>
</dbReference>
<dbReference type="Gene3D" id="1.10.1130.10">
    <property type="entry name" value="Flavocytochrome C3, Chain A"/>
    <property type="match status" value="1"/>
</dbReference>
<dbReference type="Proteomes" id="UP000290649">
    <property type="component" value="Unassembled WGS sequence"/>
</dbReference>
<dbReference type="SUPFAM" id="SSF48695">
    <property type="entry name" value="Multiheme cytochromes"/>
    <property type="match status" value="1"/>
</dbReference>
<evidence type="ECO:0000313" key="3">
    <source>
        <dbReference type="EMBL" id="RXJ04034.1"/>
    </source>
</evidence>
<dbReference type="GO" id="GO:0009061">
    <property type="term" value="P:anaerobic respiration"/>
    <property type="evidence" value="ECO:0007669"/>
    <property type="project" value="InterPro"/>
</dbReference>
<feature type="region of interest" description="Disordered" evidence="1">
    <location>
        <begin position="37"/>
        <end position="58"/>
    </location>
</feature>
<comment type="caution">
    <text evidence="3">The sequence shown here is derived from an EMBL/GenBank/DDBJ whole genome shotgun (WGS) entry which is preliminary data.</text>
</comment>
<dbReference type="EMBL" id="QOUX01000001">
    <property type="protein sequence ID" value="RXJ04034.1"/>
    <property type="molecule type" value="Genomic_DNA"/>
</dbReference>
<keyword evidence="2" id="KW-0812">Transmembrane</keyword>
<organism evidence="3 4">
    <name type="scientific">Anaerobacillus alkaliphilus</name>
    <dbReference type="NCBI Taxonomy" id="1548597"/>
    <lineage>
        <taxon>Bacteria</taxon>
        <taxon>Bacillati</taxon>
        <taxon>Bacillota</taxon>
        <taxon>Bacilli</taxon>
        <taxon>Bacillales</taxon>
        <taxon>Bacillaceae</taxon>
        <taxon>Anaerobacillus</taxon>
    </lineage>
</organism>
<keyword evidence="2" id="KW-0472">Membrane</keyword>
<feature type="compositionally biased region" description="Basic and acidic residues" evidence="1">
    <location>
        <begin position="40"/>
        <end position="50"/>
    </location>
</feature>
<sequence>MKKSNYFLFAVSLGILIFAIVVGVTLFQDSSSETVAKPSEPAKQEQKQETAKAATKTVSIPQLSQERAEAATMVLISAPTLQPPDHAGRWNPKTMGASCLMCHENAEAMGARVIPIDHFVDQDRSKGIVGPRYVCVTCHGLDTGEEKAAFND</sequence>
<dbReference type="InterPro" id="IPR036280">
    <property type="entry name" value="Multihaem_cyt_sf"/>
</dbReference>
<dbReference type="OrthoDB" id="2876168at2"/>
<gene>
    <name evidence="3" type="ORF">DS745_01195</name>
</gene>
<reference evidence="3 4" key="1">
    <citation type="journal article" date="2019" name="Int. J. Syst. Evol. Microbiol.">
        <title>Anaerobacillus alkaliphilus sp. nov., a novel alkaliphilic and moderately halophilic bacterium.</title>
        <authorList>
            <person name="Borsodi A.K."/>
            <person name="Aszalos J.M."/>
            <person name="Bihari P."/>
            <person name="Nagy I."/>
            <person name="Schumann P."/>
            <person name="Sproer C."/>
            <person name="Kovacs A.L."/>
            <person name="Boka K."/>
            <person name="Dobosy P."/>
            <person name="Ovari M."/>
            <person name="Szili-Kovacs T."/>
            <person name="Toth E."/>
        </authorList>
    </citation>
    <scope>NUCLEOTIDE SEQUENCE [LARGE SCALE GENOMIC DNA]</scope>
    <source>
        <strain evidence="3 4">B16-10</strain>
    </source>
</reference>
<accession>A0A4Q0VWL9</accession>
<dbReference type="InterPro" id="IPR005591">
    <property type="entry name" value="NapB"/>
</dbReference>
<feature type="transmembrane region" description="Helical" evidence="2">
    <location>
        <begin position="6"/>
        <end position="27"/>
    </location>
</feature>
<dbReference type="AlphaFoldDB" id="A0A4Q0VWL9"/>
<evidence type="ECO:0000256" key="1">
    <source>
        <dbReference type="SAM" id="MobiDB-lite"/>
    </source>
</evidence>
<name>A0A4Q0VWL9_9BACI</name>
<protein>
    <submittedName>
        <fullName evidence="3">Uncharacterized protein</fullName>
    </submittedName>
</protein>
<dbReference type="RefSeq" id="WP_129076381.1">
    <property type="nucleotide sequence ID" value="NZ_QOUX01000001.1"/>
</dbReference>